<sequence length="61" mass="6251">MATIIHIVVTLVVAILRGFATALLLLFSRAAVAIVAVIGVIAAALGLSGTLGASIRRRPRD</sequence>
<dbReference type="Proteomes" id="UP000236728">
    <property type="component" value="Unassembled WGS sequence"/>
</dbReference>
<evidence type="ECO:0000256" key="1">
    <source>
        <dbReference type="SAM" id="Phobius"/>
    </source>
</evidence>
<proteinExistence type="predicted"/>
<keyword evidence="1" id="KW-0472">Membrane</keyword>
<evidence type="ECO:0000313" key="3">
    <source>
        <dbReference type="Proteomes" id="UP000236728"/>
    </source>
</evidence>
<reference evidence="2 3" key="1">
    <citation type="submission" date="2016-10" db="EMBL/GenBank/DDBJ databases">
        <authorList>
            <person name="de Groot N.N."/>
        </authorList>
    </citation>
    <scope>NUCLEOTIDE SEQUENCE [LARGE SCALE GENOMIC DNA]</scope>
    <source>
        <strain evidence="2 3">DSM 22489</strain>
    </source>
</reference>
<dbReference type="RefSeq" id="WP_103932822.1">
    <property type="nucleotide sequence ID" value="NZ_FNVA01000003.1"/>
</dbReference>
<name>A0A1H5XMY5_9BACT</name>
<keyword evidence="1" id="KW-1133">Transmembrane helix</keyword>
<feature type="transmembrane region" description="Helical" evidence="1">
    <location>
        <begin position="7"/>
        <end position="27"/>
    </location>
</feature>
<gene>
    <name evidence="2" type="ORF">SAMN05421819_1893</name>
</gene>
<protein>
    <submittedName>
        <fullName evidence="2">Uncharacterized protein</fullName>
    </submittedName>
</protein>
<feature type="transmembrane region" description="Helical" evidence="1">
    <location>
        <begin position="33"/>
        <end position="55"/>
    </location>
</feature>
<dbReference type="EMBL" id="FNVA01000003">
    <property type="protein sequence ID" value="SEG13118.1"/>
    <property type="molecule type" value="Genomic_DNA"/>
</dbReference>
<accession>A0A1H5XMY5</accession>
<dbReference type="AlphaFoldDB" id="A0A1H5XMY5"/>
<evidence type="ECO:0000313" key="2">
    <source>
        <dbReference type="EMBL" id="SEG13118.1"/>
    </source>
</evidence>
<organism evidence="2 3">
    <name type="scientific">Bryocella elongata</name>
    <dbReference type="NCBI Taxonomy" id="863522"/>
    <lineage>
        <taxon>Bacteria</taxon>
        <taxon>Pseudomonadati</taxon>
        <taxon>Acidobacteriota</taxon>
        <taxon>Terriglobia</taxon>
        <taxon>Terriglobales</taxon>
        <taxon>Acidobacteriaceae</taxon>
        <taxon>Bryocella</taxon>
    </lineage>
</organism>
<keyword evidence="3" id="KW-1185">Reference proteome</keyword>
<keyword evidence="1" id="KW-0812">Transmembrane</keyword>